<dbReference type="PANTHER" id="PTHR43943">
    <property type="entry name" value="DEHYDROGENASE/REDUCTASE (SDR FAMILY) MEMBER 4"/>
    <property type="match status" value="1"/>
</dbReference>
<evidence type="ECO:0000313" key="4">
    <source>
        <dbReference type="Proteomes" id="UP001359886"/>
    </source>
</evidence>
<evidence type="ECO:0000256" key="2">
    <source>
        <dbReference type="ARBA" id="ARBA00023002"/>
    </source>
</evidence>
<reference evidence="3 4" key="1">
    <citation type="submission" date="2024-02" db="EMBL/GenBank/DDBJ databases">
        <title>A novel Wenzhouxiangellaceae bacterium, isolated from coastal sediments.</title>
        <authorList>
            <person name="Du Z.-J."/>
            <person name="Ye Y.-Q."/>
            <person name="Zhang X.-Y."/>
        </authorList>
    </citation>
    <scope>NUCLEOTIDE SEQUENCE [LARGE SCALE GENOMIC DNA]</scope>
    <source>
        <strain evidence="3 4">CH-27</strain>
    </source>
</reference>
<keyword evidence="4" id="KW-1185">Reference proteome</keyword>
<dbReference type="GO" id="GO:0016491">
    <property type="term" value="F:oxidoreductase activity"/>
    <property type="evidence" value="ECO:0007669"/>
    <property type="project" value="UniProtKB-KW"/>
</dbReference>
<dbReference type="PRINTS" id="PR00081">
    <property type="entry name" value="GDHRDH"/>
</dbReference>
<dbReference type="Proteomes" id="UP001359886">
    <property type="component" value="Unassembled WGS sequence"/>
</dbReference>
<dbReference type="PANTHER" id="PTHR43943:SF17">
    <property type="entry name" value="3-PHENYLPROPIONATE-DIHYDRODIOL_CINNAMIC ACID-DIHYDRODIOL DEHYDROGENASE"/>
    <property type="match status" value="1"/>
</dbReference>
<organism evidence="3 4">
    <name type="scientific">Elongatibacter sediminis</name>
    <dbReference type="NCBI Taxonomy" id="3119006"/>
    <lineage>
        <taxon>Bacteria</taxon>
        <taxon>Pseudomonadati</taxon>
        <taxon>Pseudomonadota</taxon>
        <taxon>Gammaproteobacteria</taxon>
        <taxon>Chromatiales</taxon>
        <taxon>Wenzhouxiangellaceae</taxon>
        <taxon>Elongatibacter</taxon>
    </lineage>
</organism>
<dbReference type="InterPro" id="IPR036291">
    <property type="entry name" value="NAD(P)-bd_dom_sf"/>
</dbReference>
<dbReference type="RefSeq" id="WP_354694694.1">
    <property type="nucleotide sequence ID" value="NZ_JAZHOG010000004.1"/>
</dbReference>
<gene>
    <name evidence="3" type="ORF">V3330_06990</name>
</gene>
<proteinExistence type="inferred from homology"/>
<protein>
    <submittedName>
        <fullName evidence="3">SDR family oxidoreductase</fullName>
    </submittedName>
</protein>
<name>A0AAW9RD88_9GAMM</name>
<keyword evidence="2" id="KW-0560">Oxidoreductase</keyword>
<dbReference type="Pfam" id="PF13561">
    <property type="entry name" value="adh_short_C2"/>
    <property type="match status" value="1"/>
</dbReference>
<dbReference type="AlphaFoldDB" id="A0AAW9RD88"/>
<dbReference type="FunFam" id="3.40.50.720:FF:000084">
    <property type="entry name" value="Short-chain dehydrogenase reductase"/>
    <property type="match status" value="1"/>
</dbReference>
<dbReference type="EMBL" id="JAZHOG010000004">
    <property type="protein sequence ID" value="MEJ8567369.1"/>
    <property type="molecule type" value="Genomic_DNA"/>
</dbReference>
<accession>A0AAW9RD88</accession>
<evidence type="ECO:0000313" key="3">
    <source>
        <dbReference type="EMBL" id="MEJ8567369.1"/>
    </source>
</evidence>
<comment type="similarity">
    <text evidence="1">Belongs to the short-chain dehydrogenases/reductases (SDR) family.</text>
</comment>
<sequence>MDLGLKGRKAVITGSTRGIGRAIAEQLAAEGADIAVGARDDEATAKAGKALREEYGVNVFAEPVNVKDADAYKAWLESAADSLGGVDIFVPNVSGGGGMDSEKNWWRNFEIDVLHTVRGAETLLPLLKKSDAGSIVIIGSTNAVETFMGPMAYNAMKAALITYGKQLSQFVAKRGVRVNVVSPGPIYFEGGAWEMIKGAVPKMYESTMEQIPAGRMGTPEEVARVVTFLASPAASLVTGINLVADNGFTKRVQF</sequence>
<dbReference type="SUPFAM" id="SSF51735">
    <property type="entry name" value="NAD(P)-binding Rossmann-fold domains"/>
    <property type="match status" value="1"/>
</dbReference>
<dbReference type="InterPro" id="IPR002347">
    <property type="entry name" value="SDR_fam"/>
</dbReference>
<comment type="caution">
    <text evidence="3">The sequence shown here is derived from an EMBL/GenBank/DDBJ whole genome shotgun (WGS) entry which is preliminary data.</text>
</comment>
<dbReference type="Gene3D" id="3.40.50.720">
    <property type="entry name" value="NAD(P)-binding Rossmann-like Domain"/>
    <property type="match status" value="1"/>
</dbReference>
<evidence type="ECO:0000256" key="1">
    <source>
        <dbReference type="ARBA" id="ARBA00006484"/>
    </source>
</evidence>
<dbReference type="CDD" id="cd05233">
    <property type="entry name" value="SDR_c"/>
    <property type="match status" value="1"/>
</dbReference>